<sequence>MKPSRFDYERPANLASVIALMQRDDIVVKILAGGQSLGPMLNLRLVQPDLLVDITGIPELKRVELTADAIIIGACVTHADIEDGRVPDVTGGALSKVARAIAYRAVRNRGTIGGSLVHADPSADWISSLAAIGAEVLVTGPTGQRRLAIENFMTGVFEVALEPGEMLEAVRIPRLSANARWGYYKLCRKTGEFAHAIGAVLHDPDRAVCRVVLGATESKPIVLTDARGLFNSEPHGGRPRRLDLDAARHTLTSAGMTDPLENQIHIAALKRAVDRAELS</sequence>
<keyword evidence="6" id="KW-1185">Reference proteome</keyword>
<protein>
    <submittedName>
        <fullName evidence="5">FAD binding domain-containing protein</fullName>
    </submittedName>
</protein>
<proteinExistence type="predicted"/>
<dbReference type="Pfam" id="PF00941">
    <property type="entry name" value="FAD_binding_5"/>
    <property type="match status" value="1"/>
</dbReference>
<dbReference type="InterPro" id="IPR016169">
    <property type="entry name" value="FAD-bd_PCMH_sub2"/>
</dbReference>
<dbReference type="InterPro" id="IPR036318">
    <property type="entry name" value="FAD-bd_PCMH-like_sf"/>
</dbReference>
<dbReference type="Gene3D" id="3.30.465.10">
    <property type="match status" value="1"/>
</dbReference>
<evidence type="ECO:0000313" key="5">
    <source>
        <dbReference type="EMBL" id="MFC3106410.1"/>
    </source>
</evidence>
<dbReference type="Gene3D" id="3.30.43.10">
    <property type="entry name" value="Uridine Diphospho-n-acetylenolpyruvylglucosamine Reductase, domain 2"/>
    <property type="match status" value="1"/>
</dbReference>
<organism evidence="5 6">
    <name type="scientific">Undibacterium arcticum</name>
    <dbReference type="NCBI Taxonomy" id="1762892"/>
    <lineage>
        <taxon>Bacteria</taxon>
        <taxon>Pseudomonadati</taxon>
        <taxon>Pseudomonadota</taxon>
        <taxon>Betaproteobacteria</taxon>
        <taxon>Burkholderiales</taxon>
        <taxon>Oxalobacteraceae</taxon>
        <taxon>Undibacterium</taxon>
    </lineage>
</organism>
<comment type="caution">
    <text evidence="5">The sequence shown here is derived from an EMBL/GenBank/DDBJ whole genome shotgun (WGS) entry which is preliminary data.</text>
</comment>
<dbReference type="EMBL" id="JBHRTP010000002">
    <property type="protein sequence ID" value="MFC3106410.1"/>
    <property type="molecule type" value="Genomic_DNA"/>
</dbReference>
<evidence type="ECO:0000256" key="1">
    <source>
        <dbReference type="ARBA" id="ARBA00022630"/>
    </source>
</evidence>
<dbReference type="PANTHER" id="PTHR42659:SF2">
    <property type="entry name" value="XANTHINE DEHYDROGENASE SUBUNIT C-RELATED"/>
    <property type="match status" value="1"/>
</dbReference>
<dbReference type="InterPro" id="IPR016167">
    <property type="entry name" value="FAD-bd_PCMH_sub1"/>
</dbReference>
<dbReference type="PANTHER" id="PTHR42659">
    <property type="entry name" value="XANTHINE DEHYDROGENASE SUBUNIT C-RELATED"/>
    <property type="match status" value="1"/>
</dbReference>
<accession>A0ABV7EYK4</accession>
<dbReference type="RefSeq" id="WP_390324955.1">
    <property type="nucleotide sequence ID" value="NZ_JBHRTP010000002.1"/>
</dbReference>
<evidence type="ECO:0000256" key="2">
    <source>
        <dbReference type="ARBA" id="ARBA00022827"/>
    </source>
</evidence>
<keyword evidence="2" id="KW-0274">FAD</keyword>
<dbReference type="InterPro" id="IPR002346">
    <property type="entry name" value="Mopterin_DH_FAD-bd"/>
</dbReference>
<dbReference type="InterPro" id="IPR051312">
    <property type="entry name" value="Diverse_Substr_Oxidored"/>
</dbReference>
<reference evidence="6" key="1">
    <citation type="journal article" date="2019" name="Int. J. Syst. Evol. Microbiol.">
        <title>The Global Catalogue of Microorganisms (GCM) 10K type strain sequencing project: providing services to taxonomists for standard genome sequencing and annotation.</title>
        <authorList>
            <consortium name="The Broad Institute Genomics Platform"/>
            <consortium name="The Broad Institute Genome Sequencing Center for Infectious Disease"/>
            <person name="Wu L."/>
            <person name="Ma J."/>
        </authorList>
    </citation>
    <scope>NUCLEOTIDE SEQUENCE [LARGE SCALE GENOMIC DNA]</scope>
    <source>
        <strain evidence="6">KCTC 42986</strain>
    </source>
</reference>
<evidence type="ECO:0000259" key="4">
    <source>
        <dbReference type="PROSITE" id="PS51387"/>
    </source>
</evidence>
<evidence type="ECO:0000313" key="6">
    <source>
        <dbReference type="Proteomes" id="UP001595530"/>
    </source>
</evidence>
<dbReference type="SUPFAM" id="SSF56176">
    <property type="entry name" value="FAD-binding/transporter-associated domain-like"/>
    <property type="match status" value="1"/>
</dbReference>
<evidence type="ECO:0000256" key="3">
    <source>
        <dbReference type="ARBA" id="ARBA00023002"/>
    </source>
</evidence>
<gene>
    <name evidence="5" type="ORF">ACFOFO_00265</name>
</gene>
<keyword evidence="3" id="KW-0560">Oxidoreductase</keyword>
<dbReference type="PROSITE" id="PS51387">
    <property type="entry name" value="FAD_PCMH"/>
    <property type="match status" value="1"/>
</dbReference>
<keyword evidence="1" id="KW-0285">Flavoprotein</keyword>
<name>A0ABV7EYK4_9BURK</name>
<feature type="domain" description="FAD-binding PCMH-type" evidence="4">
    <location>
        <begin position="1"/>
        <end position="177"/>
    </location>
</feature>
<dbReference type="InterPro" id="IPR016166">
    <property type="entry name" value="FAD-bd_PCMH"/>
</dbReference>
<dbReference type="Proteomes" id="UP001595530">
    <property type="component" value="Unassembled WGS sequence"/>
</dbReference>